<comment type="subcellular location">
    <subcellularLocation>
        <location evidence="1">Nucleus</location>
    </subcellularLocation>
</comment>
<dbReference type="AlphaFoldDB" id="A0A2P6N5M7"/>
<dbReference type="PANTHER" id="PTHR46297">
    <property type="entry name" value="ZINC FINGER CCCH-TYPE WITH G PATCH DOMAIN-CONTAINING PROTEIN"/>
    <property type="match status" value="1"/>
</dbReference>
<evidence type="ECO:0000256" key="1">
    <source>
        <dbReference type="ARBA" id="ARBA00004123"/>
    </source>
</evidence>
<evidence type="ECO:0000313" key="5">
    <source>
        <dbReference type="Proteomes" id="UP000241769"/>
    </source>
</evidence>
<dbReference type="Proteomes" id="UP000241769">
    <property type="component" value="Unassembled WGS sequence"/>
</dbReference>
<keyword evidence="5" id="KW-1185">Reference proteome</keyword>
<dbReference type="EMBL" id="MDYQ01000191">
    <property type="protein sequence ID" value="PRP79238.1"/>
    <property type="molecule type" value="Genomic_DNA"/>
</dbReference>
<evidence type="ECO:0000256" key="3">
    <source>
        <dbReference type="SAM" id="MobiDB-lite"/>
    </source>
</evidence>
<name>A0A2P6N5M7_9EUKA</name>
<dbReference type="GO" id="GO:0005634">
    <property type="term" value="C:nucleus"/>
    <property type="evidence" value="ECO:0007669"/>
    <property type="project" value="UniProtKB-SubCell"/>
</dbReference>
<evidence type="ECO:0000256" key="2">
    <source>
        <dbReference type="ARBA" id="ARBA00023242"/>
    </source>
</evidence>
<organism evidence="4 5">
    <name type="scientific">Planoprotostelium fungivorum</name>
    <dbReference type="NCBI Taxonomy" id="1890364"/>
    <lineage>
        <taxon>Eukaryota</taxon>
        <taxon>Amoebozoa</taxon>
        <taxon>Evosea</taxon>
        <taxon>Variosea</taxon>
        <taxon>Cavosteliida</taxon>
        <taxon>Cavosteliaceae</taxon>
        <taxon>Planoprotostelium</taxon>
    </lineage>
</organism>
<feature type="compositionally biased region" description="Low complexity" evidence="3">
    <location>
        <begin position="76"/>
        <end position="86"/>
    </location>
</feature>
<gene>
    <name evidence="4" type="ORF">PROFUN_13031</name>
</gene>
<proteinExistence type="predicted"/>
<feature type="compositionally biased region" description="Basic and acidic residues" evidence="3">
    <location>
        <begin position="167"/>
        <end position="176"/>
    </location>
</feature>
<dbReference type="GO" id="GO:0000978">
    <property type="term" value="F:RNA polymerase II cis-regulatory region sequence-specific DNA binding"/>
    <property type="evidence" value="ECO:0007669"/>
    <property type="project" value="TreeGrafter"/>
</dbReference>
<dbReference type="STRING" id="1890364.A0A2P6N5M7"/>
<feature type="compositionally biased region" description="Basic and acidic residues" evidence="3">
    <location>
        <begin position="119"/>
        <end position="128"/>
    </location>
</feature>
<feature type="compositionally biased region" description="Basic residues" evidence="3">
    <location>
        <begin position="129"/>
        <end position="143"/>
    </location>
</feature>
<comment type="caution">
    <text evidence="4">The sequence shown here is derived from an EMBL/GenBank/DDBJ whole genome shotgun (WGS) entry which is preliminary data.</text>
</comment>
<dbReference type="InParanoid" id="A0A2P6N5M7"/>
<keyword evidence="2" id="KW-0539">Nucleus</keyword>
<reference evidence="4 5" key="1">
    <citation type="journal article" date="2018" name="Genome Biol. Evol.">
        <title>Multiple Roots of Fruiting Body Formation in Amoebozoa.</title>
        <authorList>
            <person name="Hillmann F."/>
            <person name="Forbes G."/>
            <person name="Novohradska S."/>
            <person name="Ferling I."/>
            <person name="Riege K."/>
            <person name="Groth M."/>
            <person name="Westermann M."/>
            <person name="Marz M."/>
            <person name="Spaller T."/>
            <person name="Winckler T."/>
            <person name="Schaap P."/>
            <person name="Glockner G."/>
        </authorList>
    </citation>
    <scope>NUCLEOTIDE SEQUENCE [LARGE SCALE GENOMIC DNA]</scope>
    <source>
        <strain evidence="4 5">Jena</strain>
    </source>
</reference>
<dbReference type="PANTHER" id="PTHR46297:SF1">
    <property type="entry name" value="ZINC FINGER CCCH-TYPE WITH G PATCH DOMAIN-CONTAINING PROTEIN"/>
    <property type="match status" value="1"/>
</dbReference>
<dbReference type="GO" id="GO:0001227">
    <property type="term" value="F:DNA-binding transcription repressor activity, RNA polymerase II-specific"/>
    <property type="evidence" value="ECO:0007669"/>
    <property type="project" value="TreeGrafter"/>
</dbReference>
<feature type="region of interest" description="Disordered" evidence="3">
    <location>
        <begin position="75"/>
        <end position="216"/>
    </location>
</feature>
<evidence type="ECO:0000313" key="4">
    <source>
        <dbReference type="EMBL" id="PRP79238.1"/>
    </source>
</evidence>
<protein>
    <submittedName>
        <fullName evidence="4">Survival of motor neuron-related-splicing factor 30-like</fullName>
    </submittedName>
</protein>
<accession>A0A2P6N5M7</accession>
<feature type="compositionally biased region" description="Basic and acidic residues" evidence="3">
    <location>
        <begin position="144"/>
        <end position="154"/>
    </location>
</feature>
<sequence length="216" mass="23982">MSSSSSIEELQSALNTYNDQFAQISAALKEHPDNADLLKVKGDLVEVINLTESLLKAKRKPTNVTPVAAVVSAITQKVQQPSQPKPQTKRPAPQPEPEEDEDEGGDQKEFVIPKKLRLHPTDSEEERERKRKRIKSMKSQFRKKQTEGDRKERTTAWQDFNSKGKKTGLEKKKESIFKSPDSVNGRVGVTGSGKGVTPQNMFNVKTVPKGSGGTNE</sequence>
<dbReference type="OrthoDB" id="79171at2759"/>